<dbReference type="AlphaFoldDB" id="A0AA38CRX0"/>
<dbReference type="InterPro" id="IPR005380">
    <property type="entry name" value="XS_domain"/>
</dbReference>
<keyword evidence="3" id="KW-1185">Reference proteome</keyword>
<feature type="non-terminal residue" evidence="2">
    <location>
        <position position="66"/>
    </location>
</feature>
<sequence length="66" mass="7277">MGEINSIVIIPDKVNGNAKRAKGKMTLSEDDIVWPPTVIIENTRLAKTDDGRWTGIGNIEMAQILQ</sequence>
<dbReference type="InterPro" id="IPR038588">
    <property type="entry name" value="XS_domain_sf"/>
</dbReference>
<dbReference type="Gene3D" id="3.30.70.2890">
    <property type="entry name" value="XS domain"/>
    <property type="match status" value="1"/>
</dbReference>
<proteinExistence type="predicted"/>
<organism evidence="2 3">
    <name type="scientific">Taxus chinensis</name>
    <name type="common">Chinese yew</name>
    <name type="synonym">Taxus wallichiana var. chinensis</name>
    <dbReference type="NCBI Taxonomy" id="29808"/>
    <lineage>
        <taxon>Eukaryota</taxon>
        <taxon>Viridiplantae</taxon>
        <taxon>Streptophyta</taxon>
        <taxon>Embryophyta</taxon>
        <taxon>Tracheophyta</taxon>
        <taxon>Spermatophyta</taxon>
        <taxon>Pinopsida</taxon>
        <taxon>Pinidae</taxon>
        <taxon>Conifers II</taxon>
        <taxon>Cupressales</taxon>
        <taxon>Taxaceae</taxon>
        <taxon>Taxus</taxon>
    </lineage>
</organism>
<evidence type="ECO:0000313" key="3">
    <source>
        <dbReference type="Proteomes" id="UP000824469"/>
    </source>
</evidence>
<feature type="domain" description="XS" evidence="1">
    <location>
        <begin position="29"/>
        <end position="64"/>
    </location>
</feature>
<comment type="caution">
    <text evidence="2">The sequence shown here is derived from an EMBL/GenBank/DDBJ whole genome shotgun (WGS) entry which is preliminary data.</text>
</comment>
<evidence type="ECO:0000259" key="1">
    <source>
        <dbReference type="Pfam" id="PF03468"/>
    </source>
</evidence>
<accession>A0AA38CRX0</accession>
<feature type="non-terminal residue" evidence="2">
    <location>
        <position position="1"/>
    </location>
</feature>
<gene>
    <name evidence="2" type="ORF">KI387_008936</name>
</gene>
<evidence type="ECO:0000313" key="2">
    <source>
        <dbReference type="EMBL" id="KAH9304532.1"/>
    </source>
</evidence>
<dbReference type="Pfam" id="PF03468">
    <property type="entry name" value="XS"/>
    <property type="match status" value="1"/>
</dbReference>
<dbReference type="Proteomes" id="UP000824469">
    <property type="component" value="Unassembled WGS sequence"/>
</dbReference>
<name>A0AA38CRX0_TAXCH</name>
<dbReference type="GO" id="GO:0031047">
    <property type="term" value="P:regulatory ncRNA-mediated gene silencing"/>
    <property type="evidence" value="ECO:0007669"/>
    <property type="project" value="InterPro"/>
</dbReference>
<dbReference type="EMBL" id="JAHRHJ020000008">
    <property type="protein sequence ID" value="KAH9304532.1"/>
    <property type="molecule type" value="Genomic_DNA"/>
</dbReference>
<reference evidence="2 3" key="1">
    <citation type="journal article" date="2021" name="Nat. Plants">
        <title>The Taxus genome provides insights into paclitaxel biosynthesis.</title>
        <authorList>
            <person name="Xiong X."/>
            <person name="Gou J."/>
            <person name="Liao Q."/>
            <person name="Li Y."/>
            <person name="Zhou Q."/>
            <person name="Bi G."/>
            <person name="Li C."/>
            <person name="Du R."/>
            <person name="Wang X."/>
            <person name="Sun T."/>
            <person name="Guo L."/>
            <person name="Liang H."/>
            <person name="Lu P."/>
            <person name="Wu Y."/>
            <person name="Zhang Z."/>
            <person name="Ro D.K."/>
            <person name="Shang Y."/>
            <person name="Huang S."/>
            <person name="Yan J."/>
        </authorList>
    </citation>
    <scope>NUCLEOTIDE SEQUENCE [LARGE SCALE GENOMIC DNA]</scope>
    <source>
        <strain evidence="2">Ta-2019</strain>
    </source>
</reference>
<protein>
    <recommendedName>
        <fullName evidence="1">XS domain-containing protein</fullName>
    </recommendedName>
</protein>